<gene>
    <name evidence="1" type="ordered locus">Nhal_3747</name>
</gene>
<dbReference type="KEGG" id="nhl:Nhal_3747"/>
<dbReference type="RefSeq" id="WP_013034613.1">
    <property type="nucleotide sequence ID" value="NC_013960.1"/>
</dbReference>
<protein>
    <submittedName>
        <fullName evidence="1">Uncharacterized protein</fullName>
    </submittedName>
</protein>
<dbReference type="HOGENOM" id="CLU_3155382_0_0_6"/>
<reference evidence="2" key="1">
    <citation type="submission" date="2010-04" db="EMBL/GenBank/DDBJ databases">
        <title>Complete genome sequence of Nitrosococcus halophilus Nc4, a salt-adapted, aerobic obligate ammonia-oxidizing sulfur purple bacterium.</title>
        <authorList>
            <consortium name="US DOE Joint Genome Institute"/>
            <person name="Campbell M.A."/>
            <person name="Malfatti S.A."/>
            <person name="Chain P.S.G."/>
            <person name="Heidelberg J.F."/>
            <person name="Ward B.B."/>
            <person name="Klotz M.G."/>
        </authorList>
    </citation>
    <scope>NUCLEOTIDE SEQUENCE [LARGE SCALE GENOMIC DNA]</scope>
    <source>
        <strain evidence="2">Nc4</strain>
    </source>
</reference>
<dbReference type="AlphaFoldDB" id="D5C2T9"/>
<dbReference type="EMBL" id="CP001798">
    <property type="protein sequence ID" value="ADE16764.1"/>
    <property type="molecule type" value="Genomic_DNA"/>
</dbReference>
<dbReference type="Proteomes" id="UP000001844">
    <property type="component" value="Chromosome"/>
</dbReference>
<organism evidence="1 2">
    <name type="scientific">Nitrosococcus halophilus (strain Nc4)</name>
    <dbReference type="NCBI Taxonomy" id="472759"/>
    <lineage>
        <taxon>Bacteria</taxon>
        <taxon>Pseudomonadati</taxon>
        <taxon>Pseudomonadota</taxon>
        <taxon>Gammaproteobacteria</taxon>
        <taxon>Chromatiales</taxon>
        <taxon>Chromatiaceae</taxon>
        <taxon>Nitrosococcus</taxon>
    </lineage>
</organism>
<name>D5C2T9_NITHN</name>
<accession>D5C2T9</accession>
<proteinExistence type="predicted"/>
<evidence type="ECO:0000313" key="2">
    <source>
        <dbReference type="Proteomes" id="UP000001844"/>
    </source>
</evidence>
<evidence type="ECO:0000313" key="1">
    <source>
        <dbReference type="EMBL" id="ADE16764.1"/>
    </source>
</evidence>
<keyword evidence="2" id="KW-1185">Reference proteome</keyword>
<sequence>MHADRPDTTTLDDTWQALLESPTVGLAVCDLQCVIQHANPTFAMLKNP</sequence>